<accession>A0A7W9KGX8</accession>
<evidence type="ECO:0000313" key="2">
    <source>
        <dbReference type="EMBL" id="MBB5892376.1"/>
    </source>
</evidence>
<dbReference type="EMBL" id="JACHIR010000001">
    <property type="protein sequence ID" value="MBB5892376.1"/>
    <property type="molecule type" value="Genomic_DNA"/>
</dbReference>
<comment type="caution">
    <text evidence="2">The sequence shown here is derived from an EMBL/GenBank/DDBJ whole genome shotgun (WGS) entry which is preliminary data.</text>
</comment>
<keyword evidence="1" id="KW-0472">Membrane</keyword>
<protein>
    <recommendedName>
        <fullName evidence="4">LemA protein</fullName>
    </recommendedName>
</protein>
<keyword evidence="3" id="KW-1185">Reference proteome</keyword>
<gene>
    <name evidence="2" type="ORF">BJ998_003572</name>
</gene>
<proteinExistence type="predicted"/>
<keyword evidence="1" id="KW-1133">Transmembrane helix</keyword>
<dbReference type="AlphaFoldDB" id="A0A7W9KGX8"/>
<organism evidence="2 3">
    <name type="scientific">Kutzneria kofuensis</name>
    <dbReference type="NCBI Taxonomy" id="103725"/>
    <lineage>
        <taxon>Bacteria</taxon>
        <taxon>Bacillati</taxon>
        <taxon>Actinomycetota</taxon>
        <taxon>Actinomycetes</taxon>
        <taxon>Pseudonocardiales</taxon>
        <taxon>Pseudonocardiaceae</taxon>
        <taxon>Kutzneria</taxon>
    </lineage>
</organism>
<feature type="transmembrane region" description="Helical" evidence="1">
    <location>
        <begin position="6"/>
        <end position="25"/>
    </location>
</feature>
<evidence type="ECO:0000313" key="3">
    <source>
        <dbReference type="Proteomes" id="UP000585638"/>
    </source>
</evidence>
<name>A0A7W9KGX8_9PSEU</name>
<evidence type="ECO:0008006" key="4">
    <source>
        <dbReference type="Google" id="ProtNLM"/>
    </source>
</evidence>
<dbReference type="Proteomes" id="UP000585638">
    <property type="component" value="Unassembled WGS sequence"/>
</dbReference>
<evidence type="ECO:0000256" key="1">
    <source>
        <dbReference type="SAM" id="Phobius"/>
    </source>
</evidence>
<reference evidence="2 3" key="1">
    <citation type="submission" date="2020-08" db="EMBL/GenBank/DDBJ databases">
        <title>Sequencing the genomes of 1000 actinobacteria strains.</title>
        <authorList>
            <person name="Klenk H.-P."/>
        </authorList>
    </citation>
    <scope>NUCLEOTIDE SEQUENCE [LARGE SCALE GENOMIC DNA]</scope>
    <source>
        <strain evidence="2 3">DSM 43851</strain>
    </source>
</reference>
<dbReference type="RefSeq" id="WP_184863074.1">
    <property type="nucleotide sequence ID" value="NZ_BAAAWY010000096.1"/>
</dbReference>
<keyword evidence="1" id="KW-0812">Transmembrane</keyword>
<sequence>MQVSVWVPIIVGLIGVLGVVAGQLVTTWRERTREAAAFRRADQIYWRDKRLDACLALLVTMNAWRELVVDTWGDSPDEAILAELHDTVIAMSDQLATLKLIGTDSIRSAATAAVDDLFATAAAVRRSPATADPVQASRHLSATIRTLREHLREALSIA</sequence>